<proteinExistence type="inferred from homology"/>
<dbReference type="Gene3D" id="3.40.50.300">
    <property type="entry name" value="P-loop containing nucleotide triphosphate hydrolases"/>
    <property type="match status" value="1"/>
</dbReference>
<evidence type="ECO:0000259" key="11">
    <source>
        <dbReference type="Pfam" id="PF00117"/>
    </source>
</evidence>
<protein>
    <recommendedName>
        <fullName evidence="9">CTP synthase</fullName>
        <ecNumber evidence="9">6.3.4.2</ecNumber>
    </recommendedName>
    <alternativeName>
        <fullName evidence="9">Cytidine 5'-triphosphate synthase</fullName>
    </alternativeName>
    <alternativeName>
        <fullName evidence="9">Cytidine triphosphate synthetase</fullName>
        <shortName evidence="9">CTP synthetase</shortName>
        <shortName evidence="9">CTPS</shortName>
    </alternativeName>
    <alternativeName>
        <fullName evidence="9">UTP--ammonia ligase</fullName>
    </alternativeName>
</protein>
<feature type="active site" evidence="9">
    <location>
        <position position="547"/>
    </location>
</feature>
<comment type="similarity">
    <text evidence="2 9">Belongs to the CTP synthase family.</text>
</comment>
<dbReference type="SUPFAM" id="SSF52540">
    <property type="entry name" value="P-loop containing nucleoside triphosphate hydrolases"/>
    <property type="match status" value="1"/>
</dbReference>
<keyword evidence="6 9" id="KW-0315">Glutamine amidotransferase</keyword>
<comment type="pathway">
    <text evidence="1 9">Pyrimidine metabolism; CTP biosynthesis via de novo pathway; CTP from UDP: step 2/2.</text>
</comment>
<dbReference type="CDD" id="cd03113">
    <property type="entry name" value="CTPS_N"/>
    <property type="match status" value="1"/>
</dbReference>
<sequence>MSEGSIQWNPVVDTGSSMPAKSDQPATGAPRTTKHVFVTGGVVSSLGKGLTAASLGNLLTSRGLRVVMQKLDPYLNVDPGTMNPFQHGEVFVTDDGAETDLDIGHYERFLDINLSQSANVTTGQIYSSVIARERRGEYLGDTVQVIPHITDEIKRRMRLQASDDPQPDVIITEIGGTVGDIESQPFLESARQVRHELGRRNVFFVHVSLVPYLPTSGEQKSKPTQHSVAALRSIGIQPDALVLRSDRPVTDANRKKIALMCDVDEEAVVNATDAPSIYDIPAMLNSQGLDDIIVEALGLEAGPVDLTRWNGVLQAVHQPRQEVTIGLVGKYIDLPDAYLSVTEALRAGGFAQATKVHLRWVPSDECETPEGAAQHLGDLDGICIPGGFGVRGIEGKVGALRFARENGIPALGLCLGLQCMVIEYARHEADLPDASSTEFDPDSPFPVIATIAEQVAIIAGGDMGGTMRLGLYRADLEEGTLARDLYGRAEVSERHRHRYEVNNHYRERLQTAGLVFSGTSPDNRLVEFVELPRDVHPFYIGTQAHPELRSRPTRSHPLFRGLITAALDRQRASRLFEDAAVEEEVSAGA</sequence>
<feature type="region of interest" description="Disordered" evidence="10">
    <location>
        <begin position="1"/>
        <end position="33"/>
    </location>
</feature>
<dbReference type="PANTHER" id="PTHR11550">
    <property type="entry name" value="CTP SYNTHASE"/>
    <property type="match status" value="1"/>
</dbReference>
<evidence type="ECO:0000313" key="14">
    <source>
        <dbReference type="Proteomes" id="UP001500121"/>
    </source>
</evidence>
<gene>
    <name evidence="9" type="primary">pyrG</name>
    <name evidence="13" type="ORF">GCM10025783_07950</name>
</gene>
<feature type="binding site" evidence="9">
    <location>
        <begin position="220"/>
        <end position="225"/>
    </location>
    <ligand>
        <name>CTP</name>
        <dbReference type="ChEBI" id="CHEBI:37563"/>
        <note>allosteric inhibitor</note>
    </ligand>
</feature>
<dbReference type="Pfam" id="PF00117">
    <property type="entry name" value="GATase"/>
    <property type="match status" value="1"/>
</dbReference>
<dbReference type="InterPro" id="IPR033828">
    <property type="entry name" value="GATase1_CTP_Synthase"/>
</dbReference>
<feature type="domain" description="Glutamine amidotransferase" evidence="11">
    <location>
        <begin position="334"/>
        <end position="564"/>
    </location>
</feature>
<keyword evidence="3 9" id="KW-0436">Ligase</keyword>
<feature type="binding site" evidence="9">
    <location>
        <position position="44"/>
    </location>
    <ligand>
        <name>CTP</name>
        <dbReference type="ChEBI" id="CHEBI:37563"/>
        <note>allosteric inhibitor</note>
    </ligand>
</feature>
<keyword evidence="14" id="KW-1185">Reference proteome</keyword>
<feature type="active site" evidence="9">
    <location>
        <position position="545"/>
    </location>
</feature>
<feature type="region of interest" description="Amidoligase domain" evidence="9">
    <location>
        <begin position="1"/>
        <end position="299"/>
    </location>
</feature>
<keyword evidence="7 9" id="KW-0665">Pyrimidine biosynthesis</keyword>
<feature type="binding site" evidence="9">
    <location>
        <position position="438"/>
    </location>
    <ligand>
        <name>L-glutamine</name>
        <dbReference type="ChEBI" id="CHEBI:58359"/>
    </ligand>
</feature>
<dbReference type="EMBL" id="BAABLP010000002">
    <property type="protein sequence ID" value="GAA4739613.1"/>
    <property type="molecule type" value="Genomic_DNA"/>
</dbReference>
<dbReference type="HAMAP" id="MF_01227">
    <property type="entry name" value="PyrG"/>
    <property type="match status" value="1"/>
</dbReference>
<comment type="function">
    <text evidence="9">Catalyzes the ATP-dependent amination of UTP to CTP with either L-glutamine or ammonia as the source of nitrogen. Regulates intracellular CTP levels through interactions with the four ribonucleotide triphosphates.</text>
</comment>
<comment type="miscellaneous">
    <text evidence="9">CTPSs have evolved a hybrid strategy for distinguishing between UTP and CTP. The overlapping regions of the product feedback inhibitory and substrate sites recognize a common feature in both compounds, the triphosphate moiety. To differentiate isosteric substrate and product pyrimidine rings, an additional pocket far from the expected kinase/ligase catalytic site, specifically recognizes the cytosine and ribose portions of the product inhibitor.</text>
</comment>
<evidence type="ECO:0000313" key="13">
    <source>
        <dbReference type="EMBL" id="GAA4739613.1"/>
    </source>
</evidence>
<evidence type="ECO:0000256" key="6">
    <source>
        <dbReference type="ARBA" id="ARBA00022962"/>
    </source>
</evidence>
<evidence type="ECO:0000256" key="7">
    <source>
        <dbReference type="ARBA" id="ARBA00022975"/>
    </source>
</evidence>
<keyword evidence="9" id="KW-0479">Metal-binding</keyword>
<evidence type="ECO:0000259" key="12">
    <source>
        <dbReference type="Pfam" id="PF06418"/>
    </source>
</evidence>
<evidence type="ECO:0000256" key="8">
    <source>
        <dbReference type="ARBA" id="ARBA00047781"/>
    </source>
</evidence>
<feature type="binding site" evidence="9">
    <location>
        <begin position="220"/>
        <end position="225"/>
    </location>
    <ligand>
        <name>UTP</name>
        <dbReference type="ChEBI" id="CHEBI:46398"/>
    </ligand>
</feature>
<evidence type="ECO:0000256" key="1">
    <source>
        <dbReference type="ARBA" id="ARBA00005171"/>
    </source>
</evidence>
<name>A0ABP8YVA2_9MICO</name>
<feature type="binding site" evidence="9">
    <location>
        <position position="173"/>
    </location>
    <ligand>
        <name>Mg(2+)</name>
        <dbReference type="ChEBI" id="CHEBI:18420"/>
    </ligand>
</feature>
<dbReference type="PROSITE" id="PS51273">
    <property type="entry name" value="GATASE_TYPE_1"/>
    <property type="match status" value="1"/>
</dbReference>
<dbReference type="Proteomes" id="UP001500121">
    <property type="component" value="Unassembled WGS sequence"/>
</dbReference>
<keyword evidence="5 9" id="KW-0067">ATP-binding</keyword>
<comment type="catalytic activity">
    <reaction evidence="8 9">
        <text>UTP + L-glutamine + ATP + H2O = CTP + L-glutamate + ADP + phosphate + 2 H(+)</text>
        <dbReference type="Rhea" id="RHEA:26426"/>
        <dbReference type="ChEBI" id="CHEBI:15377"/>
        <dbReference type="ChEBI" id="CHEBI:15378"/>
        <dbReference type="ChEBI" id="CHEBI:29985"/>
        <dbReference type="ChEBI" id="CHEBI:30616"/>
        <dbReference type="ChEBI" id="CHEBI:37563"/>
        <dbReference type="ChEBI" id="CHEBI:43474"/>
        <dbReference type="ChEBI" id="CHEBI:46398"/>
        <dbReference type="ChEBI" id="CHEBI:58359"/>
        <dbReference type="ChEBI" id="CHEBI:456216"/>
        <dbReference type="EC" id="6.3.4.2"/>
    </reaction>
</comment>
<dbReference type="Pfam" id="PF06418">
    <property type="entry name" value="CTP_synth_N"/>
    <property type="match status" value="1"/>
</dbReference>
<feature type="binding site" evidence="9">
    <location>
        <position position="44"/>
    </location>
    <ligand>
        <name>UTP</name>
        <dbReference type="ChEBI" id="CHEBI:46398"/>
    </ligand>
</feature>
<dbReference type="Gene3D" id="3.40.50.880">
    <property type="match status" value="1"/>
</dbReference>
<feature type="binding site" evidence="9">
    <location>
        <position position="498"/>
    </location>
    <ligand>
        <name>L-glutamine</name>
        <dbReference type="ChEBI" id="CHEBI:58359"/>
    </ligand>
</feature>
<dbReference type="CDD" id="cd01746">
    <property type="entry name" value="GATase1_CTP_Synthase"/>
    <property type="match status" value="1"/>
</dbReference>
<feature type="binding site" evidence="9">
    <location>
        <position position="256"/>
    </location>
    <ligand>
        <name>UTP</name>
        <dbReference type="ChEBI" id="CHEBI:46398"/>
    </ligand>
</feature>
<dbReference type="InterPro" id="IPR004468">
    <property type="entry name" value="CTP_synthase"/>
</dbReference>
<feature type="binding site" evidence="9">
    <location>
        <position position="102"/>
    </location>
    <ligand>
        <name>ATP</name>
        <dbReference type="ChEBI" id="CHEBI:30616"/>
    </ligand>
</feature>
<feature type="binding site" evidence="9">
    <location>
        <begin position="180"/>
        <end position="182"/>
    </location>
    <ligand>
        <name>CTP</name>
        <dbReference type="ChEBI" id="CHEBI:37563"/>
        <note>allosteric inhibitor</note>
    </ligand>
</feature>
<evidence type="ECO:0000256" key="10">
    <source>
        <dbReference type="SAM" id="MobiDB-lite"/>
    </source>
</evidence>
<accession>A0ABP8YVA2</accession>
<evidence type="ECO:0000256" key="9">
    <source>
        <dbReference type="HAMAP-Rule" id="MF_01227"/>
    </source>
</evidence>
<feature type="compositionally biased region" description="Polar residues" evidence="10">
    <location>
        <begin position="1"/>
        <end position="19"/>
    </location>
</feature>
<feature type="binding site" evidence="9">
    <location>
        <position position="274"/>
    </location>
    <ligand>
        <name>ATP</name>
        <dbReference type="ChEBI" id="CHEBI:30616"/>
    </ligand>
</feature>
<dbReference type="InterPro" id="IPR029062">
    <property type="entry name" value="Class_I_gatase-like"/>
</dbReference>
<keyword evidence="4 9" id="KW-0547">Nucleotide-binding</keyword>
<comment type="subunit">
    <text evidence="9">Homotetramer.</text>
</comment>
<evidence type="ECO:0000256" key="2">
    <source>
        <dbReference type="ARBA" id="ARBA00007533"/>
    </source>
</evidence>
<feature type="binding site" evidence="9">
    <location>
        <position position="387"/>
    </location>
    <ligand>
        <name>L-glutamine</name>
        <dbReference type="ChEBI" id="CHEBI:58359"/>
    </ligand>
</feature>
<comment type="activity regulation">
    <text evidence="9">Allosterically activated by GTP, when glutamine is the substrate; GTP has no effect on the reaction when ammonia is the substrate. The allosteric effector GTP functions by stabilizing the protein conformation that binds the tetrahedral intermediate(s) formed during glutamine hydrolysis. Inhibited by the product CTP, via allosteric rather than competitive inhibition.</text>
</comment>
<feature type="binding site" evidence="9">
    <location>
        <begin position="415"/>
        <end position="418"/>
    </location>
    <ligand>
        <name>L-glutamine</name>
        <dbReference type="ChEBI" id="CHEBI:58359"/>
    </ligand>
</feature>
<feature type="domain" description="CTP synthase N-terminal" evidence="12">
    <location>
        <begin position="34"/>
        <end position="299"/>
    </location>
</feature>
<comment type="catalytic activity">
    <reaction evidence="9">
        <text>UTP + NH4(+) + ATP = CTP + ADP + phosphate + 2 H(+)</text>
        <dbReference type="Rhea" id="RHEA:16597"/>
        <dbReference type="ChEBI" id="CHEBI:15378"/>
        <dbReference type="ChEBI" id="CHEBI:28938"/>
        <dbReference type="ChEBI" id="CHEBI:30616"/>
        <dbReference type="ChEBI" id="CHEBI:37563"/>
        <dbReference type="ChEBI" id="CHEBI:43474"/>
        <dbReference type="ChEBI" id="CHEBI:46398"/>
        <dbReference type="ChEBI" id="CHEBI:456216"/>
    </reaction>
</comment>
<feature type="binding site" evidence="9">
    <location>
        <position position="102"/>
    </location>
    <ligand>
        <name>Mg(2+)</name>
        <dbReference type="ChEBI" id="CHEBI:18420"/>
    </ligand>
</feature>
<comment type="caution">
    <text evidence="13">The sequence shown here is derived from an EMBL/GenBank/DDBJ whole genome shotgun (WGS) entry which is preliminary data.</text>
</comment>
<dbReference type="NCBIfam" id="TIGR00337">
    <property type="entry name" value="PyrG"/>
    <property type="match status" value="1"/>
</dbReference>
<evidence type="ECO:0000256" key="5">
    <source>
        <dbReference type="ARBA" id="ARBA00022840"/>
    </source>
</evidence>
<feature type="binding site" evidence="9">
    <location>
        <begin position="45"/>
        <end position="50"/>
    </location>
    <ligand>
        <name>ATP</name>
        <dbReference type="ChEBI" id="CHEBI:30616"/>
    </ligand>
</feature>
<dbReference type="InterPro" id="IPR017456">
    <property type="entry name" value="CTP_synthase_N"/>
</dbReference>
<dbReference type="NCBIfam" id="NF003792">
    <property type="entry name" value="PRK05380.1"/>
    <property type="match status" value="1"/>
</dbReference>
<dbReference type="InterPro" id="IPR017926">
    <property type="entry name" value="GATASE"/>
</dbReference>
<comment type="caution">
    <text evidence="9">Lacks conserved residue(s) required for the propagation of feature annotation.</text>
</comment>
<keyword evidence="9" id="KW-0460">Magnesium</keyword>
<reference evidence="14" key="1">
    <citation type="journal article" date="2019" name="Int. J. Syst. Evol. Microbiol.">
        <title>The Global Catalogue of Microorganisms (GCM) 10K type strain sequencing project: providing services to taxonomists for standard genome sequencing and annotation.</title>
        <authorList>
            <consortium name="The Broad Institute Genomics Platform"/>
            <consortium name="The Broad Institute Genome Sequencing Center for Infectious Disease"/>
            <person name="Wu L."/>
            <person name="Ma J."/>
        </authorList>
    </citation>
    <scope>NUCLEOTIDE SEQUENCE [LARGE SCALE GENOMIC DNA]</scope>
    <source>
        <strain evidence="14">JCM 19015</strain>
    </source>
</reference>
<evidence type="ECO:0000256" key="3">
    <source>
        <dbReference type="ARBA" id="ARBA00022598"/>
    </source>
</evidence>
<feature type="active site" description="Nucleophile; for glutamine hydrolysis" evidence="9">
    <location>
        <position position="414"/>
    </location>
</feature>
<dbReference type="SUPFAM" id="SSF52317">
    <property type="entry name" value="Class I glutamine amidotransferase-like"/>
    <property type="match status" value="1"/>
</dbReference>
<comment type="catalytic activity">
    <reaction evidence="9">
        <text>L-glutamine + H2O = L-glutamate + NH4(+)</text>
        <dbReference type="Rhea" id="RHEA:15889"/>
        <dbReference type="ChEBI" id="CHEBI:15377"/>
        <dbReference type="ChEBI" id="CHEBI:28938"/>
        <dbReference type="ChEBI" id="CHEBI:29985"/>
        <dbReference type="ChEBI" id="CHEBI:58359"/>
    </reaction>
</comment>
<dbReference type="EC" id="6.3.4.2" evidence="9"/>
<feature type="binding site" evidence="9">
    <location>
        <position position="256"/>
    </location>
    <ligand>
        <name>CTP</name>
        <dbReference type="ChEBI" id="CHEBI:37563"/>
        <note>allosteric inhibitor</note>
    </ligand>
</feature>
<dbReference type="PANTHER" id="PTHR11550:SF0">
    <property type="entry name" value="CTP SYNTHASE-RELATED"/>
    <property type="match status" value="1"/>
</dbReference>
<organism evidence="13 14">
    <name type="scientific">Amnibacterium soli</name>
    <dbReference type="NCBI Taxonomy" id="1282736"/>
    <lineage>
        <taxon>Bacteria</taxon>
        <taxon>Bacillati</taxon>
        <taxon>Actinomycetota</taxon>
        <taxon>Actinomycetes</taxon>
        <taxon>Micrococcales</taxon>
        <taxon>Microbacteriaceae</taxon>
        <taxon>Amnibacterium</taxon>
    </lineage>
</organism>
<dbReference type="InterPro" id="IPR027417">
    <property type="entry name" value="P-loop_NTPase"/>
</dbReference>
<evidence type="ECO:0000256" key="4">
    <source>
        <dbReference type="ARBA" id="ARBA00022741"/>
    </source>
</evidence>